<protein>
    <submittedName>
        <fullName evidence="1">Uncharacterized protein</fullName>
    </submittedName>
</protein>
<sequence length="165" mass="16952">MAENALAPSDDILFEAGAATNSAERRTMRDSAVPTASALGWSYDRSQRLARFGSPAAPAFTLQCQVQVEGPRQLVITRHAAASAGQKGTLSFTAGGATASVPVDGVADPSGVGGHWRAIVPQGDMTRAVQRVFAGPATVEVSVGGIPPLVVPTGRDARQVLADCQ</sequence>
<gene>
    <name evidence="1" type="ORF">FMM02_04500</name>
</gene>
<dbReference type="AlphaFoldDB" id="A0A516IQZ3"/>
<dbReference type="EMBL" id="CP041659">
    <property type="protein sequence ID" value="QDP19289.1"/>
    <property type="molecule type" value="Genomic_DNA"/>
</dbReference>
<dbReference type="RefSeq" id="WP_147493743.1">
    <property type="nucleotide sequence ID" value="NZ_CP041659.1"/>
</dbReference>
<accession>A0A516IQZ3</accession>
<dbReference type="OrthoDB" id="7391054at2"/>
<evidence type="ECO:0000313" key="1">
    <source>
        <dbReference type="EMBL" id="QDP19289.1"/>
    </source>
</evidence>
<dbReference type="Proteomes" id="UP000321857">
    <property type="component" value="Chromosome"/>
</dbReference>
<reference evidence="1 2" key="1">
    <citation type="submission" date="2019-07" db="EMBL/GenBank/DDBJ databases">
        <title>Sphingomonas AE3 Genome sequencing and assembly.</title>
        <authorList>
            <person name="Kim H."/>
        </authorList>
    </citation>
    <scope>NUCLEOTIDE SEQUENCE [LARGE SCALE GENOMIC DNA]</scope>
    <source>
        <strain evidence="1 2">AE3</strain>
    </source>
</reference>
<keyword evidence="2" id="KW-1185">Reference proteome</keyword>
<organism evidence="1 2">
    <name type="scientific">Sphingomonas xanthus</name>
    <dbReference type="NCBI Taxonomy" id="2594473"/>
    <lineage>
        <taxon>Bacteria</taxon>
        <taxon>Pseudomonadati</taxon>
        <taxon>Pseudomonadota</taxon>
        <taxon>Alphaproteobacteria</taxon>
        <taxon>Sphingomonadales</taxon>
        <taxon>Sphingomonadaceae</taxon>
        <taxon>Sphingomonas</taxon>
    </lineage>
</organism>
<proteinExistence type="predicted"/>
<dbReference type="KEGG" id="sxa:FMM02_04500"/>
<name>A0A516IQZ3_9SPHN</name>
<evidence type="ECO:0000313" key="2">
    <source>
        <dbReference type="Proteomes" id="UP000321857"/>
    </source>
</evidence>